<dbReference type="Proteomes" id="UP000039865">
    <property type="component" value="Unassembled WGS sequence"/>
</dbReference>
<keyword evidence="1" id="KW-0175">Coiled coil</keyword>
<evidence type="ECO:0000256" key="2">
    <source>
        <dbReference type="SAM" id="MobiDB-lite"/>
    </source>
</evidence>
<feature type="region of interest" description="Disordered" evidence="2">
    <location>
        <begin position="144"/>
        <end position="167"/>
    </location>
</feature>
<dbReference type="AlphaFoldDB" id="A0A077ZYQ9"/>
<sequence length="1163" mass="136172">MKTCELIDNYQSLLSDMKNQISHIKGRFQLSNNISTSQSQYFNQPEEMNAKPTYPDNIDSNHNFNALDTQRTLTNGMNTQSTFNQIGSPIMKIQDNQSSRISHQNMVSQDEIYNNNLLESCQSFRDLQHHHNLIQDHAFSPDIQKSSVERRQTENHESLGRREVIKNQQSRRILSSLNLTKSPSNNNNIANPYNENAALISTSSNYKFTNTSCGSPQSPKQYMISPQSMYQSRFDFQNQANKENQNINTSPMHIHHLSNHIPSQTFIKKQIDFEEQYYEQVKLNKQLIDQVKSLKVKGDQAHVKAQQEYDVKLIKTIQSEEYMQKKCSQMQIENQELRSEIQNLTNLIEGQLRSNQELEVFVENCEVSQAKFTDRQKTYNKKIQDLNKRNQDLRDQNIQLEDRVKLLEQDKQKLSEKWIRVSARQRVDDRNRSKVREKEIKAEHLERQIDLNNQKIELIEKENNSLKEENSLNKNRLTQLQSFTKDLQCKLEALEKEKFLADKVTNELLARIQRYESDINDLQAQNQQMQDTVQQAQRDQEDLKLIEQEMENMQEKMSQINSESIEIQTFNMQLEQDNQRLNNEVQVLLESQVIKDQQIQSLQLQLEHQNEQFKELQREFTDVIDQLSKKEGVLGVKFSQEDLQDAADYLISQIQLDQQEQSCDRYDNNTSVEDQTITFLIVKSAQKIKFLNKYIDGFKQELEEVSEKYDKLALKYRDSNKENDNLKNMRDVSLVQIDNYMLEIKELKQYIQELESMIKAGANTSQQINHFQETFQAASQSDMNVHQYNGFDRSPSLMHLYSSVSNDQSIQGEDYDDPNMYISMNSQKQRNMHQQQQSYQQQVSHQTMSMYNNNHTDQSINPRQSVKFLEKIDSNRRSINNLSSIQHSYDHSRVCLPTRLLQNQNSTFIANQGKVNQSVNQQSNSNEKNDMSLSEQIKNTLQHYKKQQQIQRRTSNSKSGKKSSILIKKSEERNAQQHSLTRSPINQNNDQQQHLQGEPYHSQRAVSSYNLHTQAAQSSRPQQLQSVRQSQSQASNLLGAPQTKSSQGNGQWDDYQESKKMKKTQAGIDVNTQQLPSYEEQMDGNYKKIHKILAVNNKNKDVREEIKDHLNEKPENQLSPGMEPVDKIYFRRRDEASQYAEFLFKSKVKFTQINFQQVVLTKK</sequence>
<dbReference type="EMBL" id="CCKQ01003894">
    <property type="protein sequence ID" value="CDW75035.1"/>
    <property type="molecule type" value="Genomic_DNA"/>
</dbReference>
<feature type="compositionally biased region" description="Low complexity" evidence="2">
    <location>
        <begin position="1017"/>
        <end position="1035"/>
    </location>
</feature>
<feature type="compositionally biased region" description="Basic and acidic residues" evidence="2">
    <location>
        <begin position="147"/>
        <end position="165"/>
    </location>
</feature>
<feature type="compositionally biased region" description="Polar residues" evidence="2">
    <location>
        <begin position="941"/>
        <end position="956"/>
    </location>
</feature>
<proteinExistence type="predicted"/>
<feature type="coiled-coil region" evidence="1">
    <location>
        <begin position="688"/>
        <end position="757"/>
    </location>
</feature>
<reference evidence="3 4" key="1">
    <citation type="submission" date="2014-06" db="EMBL/GenBank/DDBJ databases">
        <authorList>
            <person name="Swart Estienne"/>
        </authorList>
    </citation>
    <scope>NUCLEOTIDE SEQUENCE [LARGE SCALE GENOMIC DNA]</scope>
    <source>
        <strain evidence="3 4">130c</strain>
    </source>
</reference>
<feature type="region of interest" description="Disordered" evidence="2">
    <location>
        <begin position="941"/>
        <end position="1066"/>
    </location>
</feature>
<feature type="compositionally biased region" description="Polar residues" evidence="2">
    <location>
        <begin position="1004"/>
        <end position="1016"/>
    </location>
</feature>
<evidence type="ECO:0000313" key="4">
    <source>
        <dbReference type="Proteomes" id="UP000039865"/>
    </source>
</evidence>
<name>A0A077ZYQ9_STYLE</name>
<feature type="coiled-coil region" evidence="1">
    <location>
        <begin position="327"/>
        <end position="626"/>
    </location>
</feature>
<dbReference type="InParanoid" id="A0A077ZYQ9"/>
<keyword evidence="4" id="KW-1185">Reference proteome</keyword>
<protein>
    <submittedName>
        <fullName evidence="3">Uncharacterized protein</fullName>
    </submittedName>
</protein>
<evidence type="ECO:0000256" key="1">
    <source>
        <dbReference type="SAM" id="Coils"/>
    </source>
</evidence>
<evidence type="ECO:0000313" key="3">
    <source>
        <dbReference type="EMBL" id="CDW75035.1"/>
    </source>
</evidence>
<organism evidence="3 4">
    <name type="scientific">Stylonychia lemnae</name>
    <name type="common">Ciliate</name>
    <dbReference type="NCBI Taxonomy" id="5949"/>
    <lineage>
        <taxon>Eukaryota</taxon>
        <taxon>Sar</taxon>
        <taxon>Alveolata</taxon>
        <taxon>Ciliophora</taxon>
        <taxon>Intramacronucleata</taxon>
        <taxon>Spirotrichea</taxon>
        <taxon>Stichotrichia</taxon>
        <taxon>Sporadotrichida</taxon>
        <taxon>Oxytrichidae</taxon>
        <taxon>Stylonychinae</taxon>
        <taxon>Stylonychia</taxon>
    </lineage>
</organism>
<accession>A0A077ZYQ9</accession>
<feature type="compositionally biased region" description="Polar residues" evidence="2">
    <location>
        <begin position="976"/>
        <end position="995"/>
    </location>
</feature>
<gene>
    <name evidence="3" type="primary">Contig8528.g9104</name>
    <name evidence="3" type="ORF">STYLEM_4020</name>
</gene>